<evidence type="ECO:0000256" key="11">
    <source>
        <dbReference type="ARBA" id="ARBA00023136"/>
    </source>
</evidence>
<dbReference type="Proteomes" id="UP000198817">
    <property type="component" value="Unassembled WGS sequence"/>
</dbReference>
<sequence length="488" mass="53415">MYSRIRNILRVTGIILFTTALCIVPSLIVALLYHEYVSAKAFSCTLGFCLVGGLLLMKFFPTTGIRPKKREGYLIVSLTWILISLISAVPLWVSGAIPSYVDAFFEMCSGYSTTGSTILVNIEALPNSMLFWRSFTHWIGGMGIIVFTTALMPGMGIGGQVIASAETPGPTMDKLTAHYSDTAKNLYTLYLAFTGVQTLLYVLGGMKLLDALILTFGTVGTGGFANYNDGMGHFTSPYLIWVTTVFMFLCGTNFNLYFAAAKRGPKELFRDEEFRLYGLITLVCTGGILTDLLAKGITASPFKGLTDAAFHVVSIMTTTGYATTDYDQWPTFAKMLLLIVFLTGASSSSTGGGPKVIRIVVALKLIRNGIGRMIHPNRVSVIKVNGRPLSRDVTTNISNFLFFYILVLFGGMLLISLNGFDIVTTFSSVLTCMGNIGPGFAKVGPVCNFSIFTPFSKIVLSLLMIAGRLELFTFFMLFSPHYWNTNRY</sequence>
<proteinExistence type="inferred from homology"/>
<organism evidence="14 15">
    <name type="scientific">Eubacterium pyruvativorans</name>
    <dbReference type="NCBI Taxonomy" id="155865"/>
    <lineage>
        <taxon>Bacteria</taxon>
        <taxon>Bacillati</taxon>
        <taxon>Bacillota</taxon>
        <taxon>Clostridia</taxon>
        <taxon>Eubacteriales</taxon>
        <taxon>Eubacteriaceae</taxon>
        <taxon>Eubacterium</taxon>
    </lineage>
</organism>
<evidence type="ECO:0000256" key="2">
    <source>
        <dbReference type="ARBA" id="ARBA00009137"/>
    </source>
</evidence>
<dbReference type="InterPro" id="IPR004772">
    <property type="entry name" value="TrkH"/>
</dbReference>
<evidence type="ECO:0000256" key="6">
    <source>
        <dbReference type="ARBA" id="ARBA00022538"/>
    </source>
</evidence>
<feature type="transmembrane region" description="Helical" evidence="13">
    <location>
        <begin position="185"/>
        <end position="203"/>
    </location>
</feature>
<feature type="binding site" evidence="12">
    <location>
        <position position="319"/>
    </location>
    <ligand>
        <name>K(+)</name>
        <dbReference type="ChEBI" id="CHEBI:29103"/>
    </ligand>
</feature>
<feature type="transmembrane region" description="Helical" evidence="13">
    <location>
        <begin position="144"/>
        <end position="165"/>
    </location>
</feature>
<evidence type="ECO:0000256" key="5">
    <source>
        <dbReference type="ARBA" id="ARBA00022519"/>
    </source>
</evidence>
<keyword evidence="4" id="KW-1003">Cell membrane</keyword>
<feature type="transmembrane region" description="Helical" evidence="13">
    <location>
        <begin position="72"/>
        <end position="93"/>
    </location>
</feature>
<dbReference type="AlphaFoldDB" id="A0A1I7F255"/>
<evidence type="ECO:0000256" key="8">
    <source>
        <dbReference type="ARBA" id="ARBA00022958"/>
    </source>
</evidence>
<keyword evidence="5" id="KW-0997">Cell inner membrane</keyword>
<keyword evidence="12" id="KW-0479">Metal-binding</keyword>
<comment type="similarity">
    <text evidence="2">Belongs to the TrkH potassium transport family.</text>
</comment>
<evidence type="ECO:0000256" key="7">
    <source>
        <dbReference type="ARBA" id="ARBA00022692"/>
    </source>
</evidence>
<dbReference type="OrthoDB" id="9810952at2"/>
<feature type="binding site" evidence="12">
    <location>
        <position position="114"/>
    </location>
    <ligand>
        <name>K(+)</name>
        <dbReference type="ChEBI" id="CHEBI:29103"/>
    </ligand>
</feature>
<dbReference type="PANTHER" id="PTHR32024">
    <property type="entry name" value="TRK SYSTEM POTASSIUM UPTAKE PROTEIN TRKG-RELATED"/>
    <property type="match status" value="1"/>
</dbReference>
<keyword evidence="11 13" id="KW-0472">Membrane</keyword>
<keyword evidence="6" id="KW-0633">Potassium transport</keyword>
<feature type="binding site" evidence="12">
    <location>
        <position position="435"/>
    </location>
    <ligand>
        <name>K(+)</name>
        <dbReference type="ChEBI" id="CHEBI:29103"/>
    </ligand>
</feature>
<evidence type="ECO:0000256" key="10">
    <source>
        <dbReference type="ARBA" id="ARBA00023065"/>
    </source>
</evidence>
<keyword evidence="10" id="KW-0406">Ion transport</keyword>
<dbReference type="Pfam" id="PF02386">
    <property type="entry name" value="TrkH"/>
    <property type="match status" value="1"/>
</dbReference>
<dbReference type="GO" id="GO:0005886">
    <property type="term" value="C:plasma membrane"/>
    <property type="evidence" value="ECO:0007669"/>
    <property type="project" value="UniProtKB-SubCell"/>
</dbReference>
<evidence type="ECO:0000256" key="9">
    <source>
        <dbReference type="ARBA" id="ARBA00022989"/>
    </source>
</evidence>
<keyword evidence="9 13" id="KW-1133">Transmembrane helix</keyword>
<feature type="transmembrane region" description="Helical" evidence="13">
    <location>
        <begin position="458"/>
        <end position="478"/>
    </location>
</feature>
<dbReference type="EMBL" id="FPBT01000001">
    <property type="protein sequence ID" value="SFU30331.1"/>
    <property type="molecule type" value="Genomic_DNA"/>
</dbReference>
<feature type="transmembrane region" description="Helical" evidence="13">
    <location>
        <begin position="12"/>
        <end position="33"/>
    </location>
</feature>
<name>A0A1I7F255_9FIRM</name>
<evidence type="ECO:0000256" key="4">
    <source>
        <dbReference type="ARBA" id="ARBA00022475"/>
    </source>
</evidence>
<dbReference type="PANTHER" id="PTHR32024:SF2">
    <property type="entry name" value="TRK SYSTEM POTASSIUM UPTAKE PROTEIN TRKG-RELATED"/>
    <property type="match status" value="1"/>
</dbReference>
<comment type="subcellular location">
    <subcellularLocation>
        <location evidence="1">Cell inner membrane</location>
        <topology evidence="1">Multi-pass membrane protein</topology>
    </subcellularLocation>
</comment>
<evidence type="ECO:0000313" key="14">
    <source>
        <dbReference type="EMBL" id="SFU30331.1"/>
    </source>
</evidence>
<feature type="binding site" evidence="12">
    <location>
        <position position="318"/>
    </location>
    <ligand>
        <name>K(+)</name>
        <dbReference type="ChEBI" id="CHEBI:29103"/>
    </ligand>
</feature>
<protein>
    <submittedName>
        <fullName evidence="14">Trk system potassium uptake protein TrkH</fullName>
    </submittedName>
</protein>
<keyword evidence="3" id="KW-0813">Transport</keyword>
<reference evidence="14 15" key="1">
    <citation type="submission" date="2016-10" db="EMBL/GenBank/DDBJ databases">
        <authorList>
            <person name="de Groot N.N."/>
        </authorList>
    </citation>
    <scope>NUCLEOTIDE SEQUENCE [LARGE SCALE GENOMIC DNA]</scope>
    <source>
        <strain evidence="14 15">KHGC13</strain>
    </source>
</reference>
<dbReference type="InterPro" id="IPR003445">
    <property type="entry name" value="Cat_transpt"/>
</dbReference>
<evidence type="ECO:0000256" key="13">
    <source>
        <dbReference type="SAM" id="Phobius"/>
    </source>
</evidence>
<feature type="binding site" evidence="12">
    <location>
        <position position="113"/>
    </location>
    <ligand>
        <name>K(+)</name>
        <dbReference type="ChEBI" id="CHEBI:29103"/>
    </ligand>
</feature>
<keyword evidence="8 12" id="KW-0630">Potassium</keyword>
<dbReference type="GO" id="GO:0015379">
    <property type="term" value="F:potassium:chloride symporter activity"/>
    <property type="evidence" value="ECO:0007669"/>
    <property type="project" value="InterPro"/>
</dbReference>
<accession>A0A1I7F255</accession>
<feature type="transmembrane region" description="Helical" evidence="13">
    <location>
        <begin position="400"/>
        <end position="420"/>
    </location>
</feature>
<keyword evidence="15" id="KW-1185">Reference proteome</keyword>
<gene>
    <name evidence="14" type="ORF">SAMN05216508_101210</name>
</gene>
<evidence type="ECO:0000256" key="3">
    <source>
        <dbReference type="ARBA" id="ARBA00022448"/>
    </source>
</evidence>
<dbReference type="RefSeq" id="WP_090469397.1">
    <property type="nucleotide sequence ID" value="NZ_FOWF01000005.1"/>
</dbReference>
<dbReference type="PIRSF" id="PIRSF006247">
    <property type="entry name" value="TrkH"/>
    <property type="match status" value="1"/>
</dbReference>
<feature type="transmembrane region" description="Helical" evidence="13">
    <location>
        <begin position="39"/>
        <end position="60"/>
    </location>
</feature>
<evidence type="ECO:0000256" key="1">
    <source>
        <dbReference type="ARBA" id="ARBA00004429"/>
    </source>
</evidence>
<keyword evidence="7 13" id="KW-0812">Transmembrane</keyword>
<dbReference type="STRING" id="155865.SAMN05216515_10564"/>
<evidence type="ECO:0000313" key="15">
    <source>
        <dbReference type="Proteomes" id="UP000198817"/>
    </source>
</evidence>
<feature type="binding site" evidence="12">
    <location>
        <position position="222"/>
    </location>
    <ligand>
        <name>K(+)</name>
        <dbReference type="ChEBI" id="CHEBI:29103"/>
    </ligand>
</feature>
<evidence type="ECO:0000256" key="12">
    <source>
        <dbReference type="PIRSR" id="PIRSR006247-1"/>
    </source>
</evidence>
<feature type="transmembrane region" description="Helical" evidence="13">
    <location>
        <begin position="239"/>
        <end position="260"/>
    </location>
</feature>
<dbReference type="GO" id="GO:0046872">
    <property type="term" value="F:metal ion binding"/>
    <property type="evidence" value="ECO:0007669"/>
    <property type="project" value="UniProtKB-KW"/>
</dbReference>